<proteinExistence type="predicted"/>
<evidence type="ECO:0000313" key="2">
    <source>
        <dbReference type="Proteomes" id="UP001596302"/>
    </source>
</evidence>
<dbReference type="Pfam" id="PF02810">
    <property type="entry name" value="SEC-C"/>
    <property type="match status" value="1"/>
</dbReference>
<dbReference type="SUPFAM" id="SSF103642">
    <property type="entry name" value="Sec-C motif"/>
    <property type="match status" value="1"/>
</dbReference>
<dbReference type="RefSeq" id="WP_379583066.1">
    <property type="nucleotide sequence ID" value="NZ_JBHSQW010000009.1"/>
</dbReference>
<keyword evidence="2" id="KW-1185">Reference proteome</keyword>
<evidence type="ECO:0000313" key="1">
    <source>
        <dbReference type="EMBL" id="MFC5993472.1"/>
    </source>
</evidence>
<gene>
    <name evidence="1" type="ORF">ACFQE5_04485</name>
</gene>
<dbReference type="EMBL" id="JBHSQW010000009">
    <property type="protein sequence ID" value="MFC5993472.1"/>
    <property type="molecule type" value="Genomic_DNA"/>
</dbReference>
<sequence length="307" mass="34002">MRAADTDLATQLEAEAQEYPDERGELLLEAAQAWVRAGDRERATRLLGDLIDAGGADGCYARVEMAELLWEDDRGAEAENHLAALARDPALHDGHCQLAAELLAERRDLKGALRWYDRLVARLPSDEIEAVRGPDGWAAFASIPLRGRREVRRELGLASDAMDEIVPTAPFERPPDLDDLRAHLDAGRTPPRELRVLTFQRAERAEARRRWPDEYSDVDEDYYPAVELRWREMAERGVPTIRVALGTVAGLVAFAEATGGSPTESTLRAEYAAAVPAEQTVAWPPPRNSACWCGSGMKYKKCCGAVR</sequence>
<name>A0ABW1IYU4_9PSEU</name>
<protein>
    <submittedName>
        <fullName evidence="1">SEC-C metal-binding domain-containing protein</fullName>
    </submittedName>
</protein>
<dbReference type="InterPro" id="IPR004027">
    <property type="entry name" value="SEC_C_motif"/>
</dbReference>
<reference evidence="2" key="1">
    <citation type="journal article" date="2019" name="Int. J. Syst. Evol. Microbiol.">
        <title>The Global Catalogue of Microorganisms (GCM) 10K type strain sequencing project: providing services to taxonomists for standard genome sequencing and annotation.</title>
        <authorList>
            <consortium name="The Broad Institute Genomics Platform"/>
            <consortium name="The Broad Institute Genome Sequencing Center for Infectious Disease"/>
            <person name="Wu L."/>
            <person name="Ma J."/>
        </authorList>
    </citation>
    <scope>NUCLEOTIDE SEQUENCE [LARGE SCALE GENOMIC DNA]</scope>
    <source>
        <strain evidence="2">CCM 8391</strain>
    </source>
</reference>
<organism evidence="1 2">
    <name type="scientific">Pseudonocardia hispaniensis</name>
    <dbReference type="NCBI Taxonomy" id="904933"/>
    <lineage>
        <taxon>Bacteria</taxon>
        <taxon>Bacillati</taxon>
        <taxon>Actinomycetota</taxon>
        <taxon>Actinomycetes</taxon>
        <taxon>Pseudonocardiales</taxon>
        <taxon>Pseudonocardiaceae</taxon>
        <taxon>Pseudonocardia</taxon>
    </lineage>
</organism>
<dbReference type="InterPro" id="IPR011990">
    <property type="entry name" value="TPR-like_helical_dom_sf"/>
</dbReference>
<dbReference type="Proteomes" id="UP001596302">
    <property type="component" value="Unassembled WGS sequence"/>
</dbReference>
<dbReference type="SUPFAM" id="SSF48452">
    <property type="entry name" value="TPR-like"/>
    <property type="match status" value="1"/>
</dbReference>
<dbReference type="Gene3D" id="3.10.450.50">
    <property type="match status" value="1"/>
</dbReference>
<accession>A0ABW1IYU4</accession>
<comment type="caution">
    <text evidence="1">The sequence shown here is derived from an EMBL/GenBank/DDBJ whole genome shotgun (WGS) entry which is preliminary data.</text>
</comment>